<feature type="transmembrane region" description="Helical" evidence="2">
    <location>
        <begin position="562"/>
        <end position="581"/>
    </location>
</feature>
<gene>
    <name evidence="3" type="ORF">SAMN05421804_107122</name>
</gene>
<feature type="coiled-coil region" evidence="1">
    <location>
        <begin position="239"/>
        <end position="280"/>
    </location>
</feature>
<dbReference type="SUPFAM" id="SSF82866">
    <property type="entry name" value="Multidrug efflux transporter AcrB transmembrane domain"/>
    <property type="match status" value="2"/>
</dbReference>
<dbReference type="GO" id="GO:0042910">
    <property type="term" value="F:xenobiotic transmembrane transporter activity"/>
    <property type="evidence" value="ECO:0007669"/>
    <property type="project" value="TreeGrafter"/>
</dbReference>
<dbReference type="PRINTS" id="PR00702">
    <property type="entry name" value="ACRIFLAVINRP"/>
</dbReference>
<feature type="transmembrane region" description="Helical" evidence="2">
    <location>
        <begin position="1138"/>
        <end position="1163"/>
    </location>
</feature>
<dbReference type="RefSeq" id="WP_031577065.1">
    <property type="nucleotide sequence ID" value="NZ_FNDZ01000007.1"/>
</dbReference>
<name>A0A1G8R0C5_9CLOT</name>
<feature type="transmembrane region" description="Helical" evidence="2">
    <location>
        <begin position="1184"/>
        <end position="1205"/>
    </location>
</feature>
<feature type="transmembrane region" description="Helical" evidence="2">
    <location>
        <begin position="1086"/>
        <end position="1105"/>
    </location>
</feature>
<organism evidence="3 4">
    <name type="scientific">Proteiniclasticum ruminis</name>
    <dbReference type="NCBI Taxonomy" id="398199"/>
    <lineage>
        <taxon>Bacteria</taxon>
        <taxon>Bacillati</taxon>
        <taxon>Bacillota</taxon>
        <taxon>Clostridia</taxon>
        <taxon>Eubacteriales</taxon>
        <taxon>Clostridiaceae</taxon>
        <taxon>Proteiniclasticum</taxon>
    </lineage>
</organism>
<dbReference type="SUPFAM" id="SSF82714">
    <property type="entry name" value="Multidrug efflux transporter AcrB TolC docking domain, DN and DC subdomains"/>
    <property type="match status" value="1"/>
</dbReference>
<accession>A0A1G8R0C5</accession>
<dbReference type="Gene3D" id="3.30.70.1430">
    <property type="entry name" value="Multidrug efflux transporter AcrB pore domain"/>
    <property type="match status" value="2"/>
</dbReference>
<reference evidence="3 4" key="1">
    <citation type="submission" date="2016-10" db="EMBL/GenBank/DDBJ databases">
        <authorList>
            <person name="de Groot N.N."/>
        </authorList>
    </citation>
    <scope>NUCLEOTIDE SEQUENCE [LARGE SCALE GENOMIC DNA]</scope>
    <source>
        <strain evidence="3 4">CGMCC 1.5058</strain>
    </source>
</reference>
<protein>
    <submittedName>
        <fullName evidence="3">Hydrophobic/amphiphilic exporter-1, HAE1 family</fullName>
    </submittedName>
</protein>
<feature type="transmembrane region" description="Helical" evidence="2">
    <location>
        <begin position="614"/>
        <end position="639"/>
    </location>
</feature>
<dbReference type="AlphaFoldDB" id="A0A1G8R0C5"/>
<evidence type="ECO:0000313" key="4">
    <source>
        <dbReference type="Proteomes" id="UP000183255"/>
    </source>
</evidence>
<keyword evidence="2" id="KW-0812">Transmembrane</keyword>
<keyword evidence="1" id="KW-0175">Coiled coil</keyword>
<feature type="transmembrane region" description="Helical" evidence="2">
    <location>
        <begin position="744"/>
        <end position="764"/>
    </location>
</feature>
<feature type="transmembrane region" description="Helical" evidence="2">
    <location>
        <begin position="1112"/>
        <end position="1132"/>
    </location>
</feature>
<dbReference type="PANTHER" id="PTHR32063">
    <property type="match status" value="1"/>
</dbReference>
<dbReference type="Gene3D" id="1.20.1640.10">
    <property type="entry name" value="Multidrug efflux transporter AcrB transmembrane domain"/>
    <property type="match status" value="3"/>
</dbReference>
<feature type="transmembrane region" description="Helical" evidence="2">
    <location>
        <begin position="12"/>
        <end position="31"/>
    </location>
</feature>
<dbReference type="Gene3D" id="3.30.70.1320">
    <property type="entry name" value="Multidrug efflux transporter AcrB pore domain like"/>
    <property type="match status" value="2"/>
</dbReference>
<dbReference type="Gene3D" id="3.30.2090.10">
    <property type="entry name" value="Multidrug efflux transporter AcrB TolC docking domain, DN and DC subdomains"/>
    <property type="match status" value="3"/>
</dbReference>
<evidence type="ECO:0000256" key="1">
    <source>
        <dbReference type="SAM" id="Coils"/>
    </source>
</evidence>
<evidence type="ECO:0000256" key="2">
    <source>
        <dbReference type="SAM" id="Phobius"/>
    </source>
</evidence>
<feature type="transmembrane region" description="Helical" evidence="2">
    <location>
        <begin position="588"/>
        <end position="608"/>
    </location>
</feature>
<feature type="transmembrane region" description="Helical" evidence="2">
    <location>
        <begin position="691"/>
        <end position="710"/>
    </location>
</feature>
<dbReference type="InterPro" id="IPR001036">
    <property type="entry name" value="Acrflvin-R"/>
</dbReference>
<dbReference type="EMBL" id="FNDZ01000007">
    <property type="protein sequence ID" value="SDJ10391.1"/>
    <property type="molecule type" value="Genomic_DNA"/>
</dbReference>
<dbReference type="InterPro" id="IPR027463">
    <property type="entry name" value="AcrB_DN_DC_subdom"/>
</dbReference>
<dbReference type="Proteomes" id="UP000183255">
    <property type="component" value="Unassembled WGS sequence"/>
</dbReference>
<keyword evidence="2" id="KW-1133">Transmembrane helix</keyword>
<proteinExistence type="predicted"/>
<keyword evidence="2" id="KW-0472">Membrane</keyword>
<dbReference type="SUPFAM" id="SSF82693">
    <property type="entry name" value="Multidrug efflux transporter AcrB pore domain, PN1, PN2, PC1 and PC2 subdomains"/>
    <property type="match status" value="2"/>
</dbReference>
<dbReference type="Gene3D" id="3.30.70.1440">
    <property type="entry name" value="Multidrug efflux transporter AcrB pore domain"/>
    <property type="match status" value="1"/>
</dbReference>
<sequence>MISKYSVKKPYTVVVAVILTILLGVISFLGMKTDLLPSLDLPFVVVITPYPGASPEKVEQLVTRPLEAALGTSSGLSSMNSTSNENSSMIFLEFVQGTNMDSVMIELSGSLDQVKARLEEGIGTPILMRISPDMLPIVVASVDVEGMSLDELSAFTEEEIMPSFERLDGVAAVTGSGLVASQLEVSLLPEKIAVLNERVENHLLAELAKNETELKNAMASLETGQKTLAEESQNQKEQVAKASVELSSAMANLNALLAEEAKLTAEKAALEATRDQLRSVLDMNTIFTALFPEGTENLTLEDLQLILSSMESGAPEAMEGMTEEMISGLSEQVQEAVKTLVAVELELSSLNVRQMTLSAMKPQLQKGLNQSKAAAEQLEAGKITMAVELAKAEVQMATGKTELEKGLAAFEDAKKQALESADLTGILTEEMVKNILMAQNFSMPAGYIEEGDGQILVKVGDAFEKPVDIRDLVVFSMEPIGDIRLSDVAEVEKRDNSDEIYTKINGNNGVLLTFQKQSTSSTAEVSDLIHSEIGKLEGQHENLSITPMMDQGEYIDMTTSSVMENLLFGGILAILVLILFLRDLKPTFVIALSIPISLTFAVVLMYFSNVTLNVISLSGLALGVGMLVDNSIVVIENIYRLRKEGMPAKEAAITGANEVAGAIFASTLTTVSVFLPIVFTEGISRQLFTDMGLTIGYSLIASLIVALTLVPSMGATMLKTTSEKEHKWFDKTVKRYERLLETALKYKMIVVLFAVGLLSLSIYLTTTMGTAFIPEVDSPQMSASYEAPEGLETAEVNALNDDIVERILSIDAVETVGVMRGGGSGFMGFGGGGGGNNGDASTFYILLKEDRSLTNKEVEQLIYENTKDLGGDMSVSANNMDISAFGGSGIQVKVEGFDPDEMAVLAKDVAQVLSETEGTEDVTTGLEDAGEEIRITVDKVKAIREGLTVAQVFAEVSKALSQEMTATQLTEMGASYPVVLLKPIQEGLNRNTVGDLSMVVQQRDGSEKTVILKDIATVEVTESVQSISRENQSRYMTVSASIKDGYNIGLVGREVEEKFASFEVPEGYKITFEGENETINDTLGDLVLMIALAVVFIYLIMVAQFQNLLSPFIVLFTLPLAFTGGLLLLYVAGMELSIIAMLGFLVLAGVVVNNGIVFVDYVNQLRERGVEKHEAILKTGATRIRPIIMTALTTILALTTLALGYGSGAEMMQPMAVVTVGGLTYATLLTLFVVPVLYDLFVREKKKNSMENEASEEVPS</sequence>
<evidence type="ECO:0000313" key="3">
    <source>
        <dbReference type="EMBL" id="SDJ10391.1"/>
    </source>
</evidence>
<dbReference type="Pfam" id="PF00873">
    <property type="entry name" value="ACR_tran"/>
    <property type="match status" value="2"/>
</dbReference>
<feature type="transmembrane region" description="Helical" evidence="2">
    <location>
        <begin position="659"/>
        <end position="679"/>
    </location>
</feature>
<dbReference type="GO" id="GO:0005886">
    <property type="term" value="C:plasma membrane"/>
    <property type="evidence" value="ECO:0007669"/>
    <property type="project" value="TreeGrafter"/>
</dbReference>
<feature type="transmembrane region" description="Helical" evidence="2">
    <location>
        <begin position="1217"/>
        <end position="1241"/>
    </location>
</feature>
<dbReference type="PANTHER" id="PTHR32063:SF0">
    <property type="entry name" value="SWARMING MOTILITY PROTEIN SWRC"/>
    <property type="match status" value="1"/>
</dbReference>